<dbReference type="InterPro" id="IPR013783">
    <property type="entry name" value="Ig-like_fold"/>
</dbReference>
<dbReference type="SUPFAM" id="SSF49464">
    <property type="entry name" value="Carboxypeptidase regulatory domain-like"/>
    <property type="match status" value="4"/>
</dbReference>
<dbReference type="Pfam" id="PF13620">
    <property type="entry name" value="CarboxypepD_reg"/>
    <property type="match status" value="4"/>
</dbReference>
<dbReference type="Gene3D" id="2.60.40.10">
    <property type="entry name" value="Immunoglobulins"/>
    <property type="match status" value="1"/>
</dbReference>
<evidence type="ECO:0000313" key="6">
    <source>
        <dbReference type="Proteomes" id="UP000234857"/>
    </source>
</evidence>
<evidence type="ECO:0000256" key="2">
    <source>
        <dbReference type="ARBA" id="ARBA00022525"/>
    </source>
</evidence>
<comment type="similarity">
    <text evidence="1">Belongs to the serine-aspartate repeat-containing protein (SDr) family.</text>
</comment>
<evidence type="ECO:0000313" key="5">
    <source>
        <dbReference type="EMBL" id="PLX17759.1"/>
    </source>
</evidence>
<dbReference type="InterPro" id="IPR008969">
    <property type="entry name" value="CarboxyPept-like_regulatory"/>
</dbReference>
<dbReference type="Gene3D" id="2.60.40.1120">
    <property type="entry name" value="Carboxypeptidase-like, regulatory domain"/>
    <property type="match status" value="4"/>
</dbReference>
<accession>A0A2N5ZGI5</accession>
<gene>
    <name evidence="5" type="ORF">C0601_06930</name>
</gene>
<organism evidence="5 6">
    <name type="scientific">Muiribacterium halophilum</name>
    <dbReference type="NCBI Taxonomy" id="2053465"/>
    <lineage>
        <taxon>Bacteria</taxon>
        <taxon>Candidatus Muiribacteriota</taxon>
        <taxon>Candidatus Muiribacteriia</taxon>
        <taxon>Candidatus Muiribacteriales</taxon>
        <taxon>Candidatus Muiribacteriaceae</taxon>
        <taxon>Candidatus Muiribacterium</taxon>
    </lineage>
</organism>
<dbReference type="InterPro" id="IPR013784">
    <property type="entry name" value="Carb-bd-like_fold"/>
</dbReference>
<dbReference type="Proteomes" id="UP000234857">
    <property type="component" value="Unassembled WGS sequence"/>
</dbReference>
<dbReference type="Gene3D" id="2.120.10.70">
    <property type="entry name" value="Fucose-specific lectin"/>
    <property type="match status" value="1"/>
</dbReference>
<proteinExistence type="inferred from homology"/>
<dbReference type="EMBL" id="PKTG01000083">
    <property type="protein sequence ID" value="PLX17759.1"/>
    <property type="molecule type" value="Genomic_DNA"/>
</dbReference>
<dbReference type="AlphaFoldDB" id="A0A2N5ZGI5"/>
<keyword evidence="2" id="KW-0964">Secreted</keyword>
<evidence type="ECO:0000259" key="4">
    <source>
        <dbReference type="Pfam" id="PF14686"/>
    </source>
</evidence>
<feature type="domain" description="Rhamnogalacturonan lyase" evidence="4">
    <location>
        <begin position="164"/>
        <end position="213"/>
    </location>
</feature>
<keyword evidence="3" id="KW-0732">Signal</keyword>
<dbReference type="Pfam" id="PF14686">
    <property type="entry name" value="fn3_3"/>
    <property type="match status" value="1"/>
</dbReference>
<dbReference type="GO" id="GO:0030246">
    <property type="term" value="F:carbohydrate binding"/>
    <property type="evidence" value="ECO:0007669"/>
    <property type="project" value="InterPro"/>
</dbReference>
<dbReference type="InterPro" id="IPR029413">
    <property type="entry name" value="RG-lyase_II"/>
</dbReference>
<comment type="caution">
    <text evidence="5">The sequence shown here is derived from an EMBL/GenBank/DDBJ whole genome shotgun (WGS) entry which is preliminary data.</text>
</comment>
<dbReference type="PANTHER" id="PTHR36108">
    <property type="entry name" value="COLOSSIN-B-RELATED"/>
    <property type="match status" value="1"/>
</dbReference>
<name>A0A2N5ZGI5_MUIH1</name>
<dbReference type="PROSITE" id="PS51257">
    <property type="entry name" value="PROKAR_LIPOPROTEIN"/>
    <property type="match status" value="1"/>
</dbReference>
<reference evidence="5 6" key="1">
    <citation type="submission" date="2017-11" db="EMBL/GenBank/DDBJ databases">
        <title>Genome-resolved metagenomics identifies genetic mobility, metabolic interactions, and unexpected diversity in perchlorate-reducing communities.</title>
        <authorList>
            <person name="Barnum T.P."/>
            <person name="Figueroa I.A."/>
            <person name="Carlstrom C.I."/>
            <person name="Lucas L.N."/>
            <person name="Engelbrektson A.L."/>
            <person name="Coates J.D."/>
        </authorList>
    </citation>
    <scope>NUCLEOTIDE SEQUENCE [LARGE SCALE GENOMIC DNA]</scope>
    <source>
        <strain evidence="5">BM706</strain>
    </source>
</reference>
<dbReference type="SUPFAM" id="SSF49452">
    <property type="entry name" value="Starch-binding domain-like"/>
    <property type="match status" value="1"/>
</dbReference>
<dbReference type="PANTHER" id="PTHR36108:SF13">
    <property type="entry name" value="COLOSSIN-B-RELATED"/>
    <property type="match status" value="1"/>
</dbReference>
<protein>
    <recommendedName>
        <fullName evidence="4">Rhamnogalacturonan lyase domain-containing protein</fullName>
    </recommendedName>
</protein>
<evidence type="ECO:0000256" key="3">
    <source>
        <dbReference type="ARBA" id="ARBA00022729"/>
    </source>
</evidence>
<sequence length="994" mass="106973">MRRTYGNLVITTIIMLFMLVGCFGGSDDGGNTQVVAENPGYGILKGTLKGEDVAGALVIAEHLINGQTLTVSKVRNAVSKDVPSLIYTQADETGSFEFKDVPVGDYFIQAKQGQTTIGQAMKVSVRQEAPTALNIQVTATGSISGTVFMNVKTSHNGIMAYLLGTSYMAVSDSSGAYTISNVPVGSYTMEVWAGYGYEILQQSVSVSAGVNTSATSMTLNVPTISGAIYGKVIDQSGNAIVGATVEIKIGATTVGTTTTDSNGDYNVSGIAAGSYQIVSSKTGLSSVYIPTVIISPERKDINAPNLVMYVATAGAGTGNIEGYVLENISGSPIQGASVEIWINQQSLGNIYTDASGYYSFSNIAAGSYIIYSDKTGYRDDDVLATVFPGSTEVAMTLYLDTESVSFTPGNIAGQVKYFDNTPVPSATVELTQNNNIILSTTADATGNYSFSGVNPGIYTVKASDGTKQSYVIANVFNGTTITPEIIMLPKAQIGRITGFVRNQFFTPVGGASVEVYDTGNTLVNNVFTDASGYYFLDNVNEGVYRIDINTGGAITESRTVEVIVGVLLVPDVIIKSAPTSLLFDTYEIQTSSYRGAYMSQLNPQVQYNDGTTRNVYYGLEAKIKSGLGKLEGNNFFQPTLHGPSTLEISYFENGVFVTNEVGIISTWEIQVVDNVTCQGDELKIDSKGNVHIVYSDTGNSLIKYAMFDRKNWYFNTVDTGNIQSPSMVIDDFDQIHVAYYDASAAQLKYILSPTGDIWTGSSYVSSAGPDIGLFNDIVYDTREIPLIAAYNATDTSPQLFKWNGVSWDSQEIGYISSAGQNIKIAMSKVQTSLIYSKATSLDQAVPQPGWVDTYEIAAAGSSFTYFDVEYDQFDKAVVAYFNPNSNAIVMKRADVSPGMWNFVNMGMDLTPANTGNYLDLELGEEGAFYLAYQDNVNQDLYVSIDYTGSGNFIHTDVDSVGNVGSYISMDLYNDKIPVVSYFDSTNNLLKVAFY</sequence>
<evidence type="ECO:0000256" key="1">
    <source>
        <dbReference type="ARBA" id="ARBA00007257"/>
    </source>
</evidence>
<dbReference type="SUPFAM" id="SSF89372">
    <property type="entry name" value="Fucose-specific lectin"/>
    <property type="match status" value="1"/>
</dbReference>